<evidence type="ECO:0000256" key="2">
    <source>
        <dbReference type="ARBA" id="ARBA00005745"/>
    </source>
</evidence>
<feature type="domain" description="Type II secretion system protein GspF" evidence="9">
    <location>
        <begin position="69"/>
        <end position="192"/>
    </location>
</feature>
<evidence type="ECO:0000256" key="8">
    <source>
        <dbReference type="SAM" id="Phobius"/>
    </source>
</evidence>
<evidence type="ECO:0000256" key="4">
    <source>
        <dbReference type="ARBA" id="ARBA00022519"/>
    </source>
</evidence>
<comment type="similarity">
    <text evidence="2">Belongs to the GSP F family.</text>
</comment>
<dbReference type="InterPro" id="IPR042094">
    <property type="entry name" value="T2SS_GspF_sf"/>
</dbReference>
<keyword evidence="6 8" id="KW-1133">Transmembrane helix</keyword>
<dbReference type="FunFam" id="1.20.81.30:FF:000001">
    <property type="entry name" value="Type II secretion system protein F"/>
    <property type="match status" value="2"/>
</dbReference>
<dbReference type="AlphaFoldDB" id="A0A1F4TN67"/>
<evidence type="ECO:0000259" key="9">
    <source>
        <dbReference type="Pfam" id="PF00482"/>
    </source>
</evidence>
<reference evidence="10 11" key="1">
    <citation type="journal article" date="2016" name="Nat. Commun.">
        <title>Thousands of microbial genomes shed light on interconnected biogeochemical processes in an aquifer system.</title>
        <authorList>
            <person name="Anantharaman K."/>
            <person name="Brown C.T."/>
            <person name="Hug L.A."/>
            <person name="Sharon I."/>
            <person name="Castelle C.J."/>
            <person name="Probst A.J."/>
            <person name="Thomas B.C."/>
            <person name="Singh A."/>
            <person name="Wilkins M.J."/>
            <person name="Karaoz U."/>
            <person name="Brodie E.L."/>
            <person name="Williams K.H."/>
            <person name="Hubbard S.S."/>
            <person name="Banfield J.F."/>
        </authorList>
    </citation>
    <scope>NUCLEOTIDE SEQUENCE [LARGE SCALE GENOMIC DNA]</scope>
</reference>
<evidence type="ECO:0000256" key="7">
    <source>
        <dbReference type="ARBA" id="ARBA00023136"/>
    </source>
</evidence>
<dbReference type="GO" id="GO:0005886">
    <property type="term" value="C:plasma membrane"/>
    <property type="evidence" value="ECO:0007669"/>
    <property type="project" value="UniProtKB-SubCell"/>
</dbReference>
<dbReference type="InterPro" id="IPR003004">
    <property type="entry name" value="GspF/PilC"/>
</dbReference>
<feature type="transmembrane region" description="Helical" evidence="8">
    <location>
        <begin position="375"/>
        <end position="396"/>
    </location>
</feature>
<keyword evidence="7 8" id="KW-0472">Membrane</keyword>
<dbReference type="PANTHER" id="PTHR30012:SF0">
    <property type="entry name" value="TYPE II SECRETION SYSTEM PROTEIN F-RELATED"/>
    <property type="match status" value="1"/>
</dbReference>
<dbReference type="Gene3D" id="1.20.81.30">
    <property type="entry name" value="Type II secretion system (T2SS), domain F"/>
    <property type="match status" value="2"/>
</dbReference>
<organism evidence="10 11">
    <name type="scientific">candidate division WOR-1 bacterium RIFOXYC2_FULL_41_25</name>
    <dbReference type="NCBI Taxonomy" id="1802586"/>
    <lineage>
        <taxon>Bacteria</taxon>
        <taxon>Bacillati</taxon>
        <taxon>Saganbacteria</taxon>
    </lineage>
</organism>
<dbReference type="InterPro" id="IPR018076">
    <property type="entry name" value="T2SS_GspF_dom"/>
</dbReference>
<feature type="domain" description="Type II secretion system protein GspF" evidence="9">
    <location>
        <begin position="272"/>
        <end position="394"/>
    </location>
</feature>
<dbReference type="Proteomes" id="UP000177309">
    <property type="component" value="Unassembled WGS sequence"/>
</dbReference>
<evidence type="ECO:0000256" key="3">
    <source>
        <dbReference type="ARBA" id="ARBA00022475"/>
    </source>
</evidence>
<keyword evidence="3" id="KW-1003">Cell membrane</keyword>
<name>A0A1F4TN67_UNCSA</name>
<protein>
    <recommendedName>
        <fullName evidence="9">Type II secretion system protein GspF domain-containing protein</fullName>
    </recommendedName>
</protein>
<evidence type="ECO:0000313" key="10">
    <source>
        <dbReference type="EMBL" id="OGC34019.1"/>
    </source>
</evidence>
<dbReference type="PANTHER" id="PTHR30012">
    <property type="entry name" value="GENERAL SECRETION PATHWAY PROTEIN"/>
    <property type="match status" value="1"/>
</dbReference>
<comment type="caution">
    <text evidence="10">The sequence shown here is derived from an EMBL/GenBank/DDBJ whole genome shotgun (WGS) entry which is preliminary data.</text>
</comment>
<keyword evidence="5 8" id="KW-0812">Transmembrane</keyword>
<proteinExistence type="inferred from homology"/>
<feature type="transmembrane region" description="Helical" evidence="8">
    <location>
        <begin position="211"/>
        <end position="237"/>
    </location>
</feature>
<evidence type="ECO:0000256" key="6">
    <source>
        <dbReference type="ARBA" id="ARBA00022989"/>
    </source>
</evidence>
<sequence length="405" mass="45058">MTNFTYKARDKQGNMTTATVEAENEKSLARRLAAQGFTPVSITVDAPQQTVEGWFASRSKVKPQELIVFTRQLSSVLGAGVPLVDGLAAMHEQIKSLKFQEVVGNVKKDIEEGQSFSNALEKHPNIIPDMVVQMVRAGERAGILEEVLDRVSNLLEKDLDTKNKIKAATRYPIIIVATLAIAFSILVTFVIPRFAELFSGFNVQLPLPTRILIWINYFVSHYGYWLLASIVLTVFGFKRFISNPKGRLIYDSFVLKTPIFGQLFTKIYISRFAIMLSSMLRSGIPILDALSISAATVENTLISNTIMDMREKVSQGKSLSQPMKECKIFPPIAISMVTIGEKSGTLETMLGKVAGYFEREADYTIANITPLLEPILIFGLAGIMLVFALAIFMPMWDLISVYQAH</sequence>
<evidence type="ECO:0000313" key="11">
    <source>
        <dbReference type="Proteomes" id="UP000177309"/>
    </source>
</evidence>
<gene>
    <name evidence="10" type="ORF">A2462_01525</name>
</gene>
<evidence type="ECO:0000256" key="1">
    <source>
        <dbReference type="ARBA" id="ARBA00004429"/>
    </source>
</evidence>
<comment type="subcellular location">
    <subcellularLocation>
        <location evidence="1">Cell inner membrane</location>
        <topology evidence="1">Multi-pass membrane protein</topology>
    </subcellularLocation>
</comment>
<accession>A0A1F4TN67</accession>
<dbReference type="PRINTS" id="PR00812">
    <property type="entry name" value="BCTERIALGSPF"/>
</dbReference>
<dbReference type="Pfam" id="PF00482">
    <property type="entry name" value="T2SSF"/>
    <property type="match status" value="2"/>
</dbReference>
<dbReference type="GO" id="GO:0015628">
    <property type="term" value="P:protein secretion by the type II secretion system"/>
    <property type="evidence" value="ECO:0007669"/>
    <property type="project" value="TreeGrafter"/>
</dbReference>
<feature type="transmembrane region" description="Helical" evidence="8">
    <location>
        <begin position="171"/>
        <end position="191"/>
    </location>
</feature>
<dbReference type="EMBL" id="MEUI01000024">
    <property type="protein sequence ID" value="OGC34019.1"/>
    <property type="molecule type" value="Genomic_DNA"/>
</dbReference>
<keyword evidence="4" id="KW-0997">Cell inner membrane</keyword>
<evidence type="ECO:0000256" key="5">
    <source>
        <dbReference type="ARBA" id="ARBA00022692"/>
    </source>
</evidence>